<name>A0A7G2CDC6_9TRYP</name>
<dbReference type="SMART" id="SM01174">
    <property type="entry name" value="DUF4205"/>
    <property type="match status" value="1"/>
</dbReference>
<dbReference type="PANTHER" id="PTHR12473:SF8">
    <property type="entry name" value="UBIQUITIN CARBOXYL-TERMINAL HYDROLASE MINDY-4-RELATED"/>
    <property type="match status" value="1"/>
</dbReference>
<evidence type="ECO:0000256" key="1">
    <source>
        <dbReference type="ARBA" id="ARBA00011074"/>
    </source>
</evidence>
<dbReference type="GO" id="GO:1990380">
    <property type="term" value="F:K48-linked deubiquitinase activity"/>
    <property type="evidence" value="ECO:0007669"/>
    <property type="project" value="InterPro"/>
</dbReference>
<dbReference type="PANTHER" id="PTHR12473">
    <property type="entry name" value="UBIQUITIN CARBOXYL-TERMINAL HYDROLASE MINDY-4-RELATED"/>
    <property type="match status" value="1"/>
</dbReference>
<dbReference type="GO" id="GO:0071108">
    <property type="term" value="P:protein K48-linked deubiquitination"/>
    <property type="evidence" value="ECO:0007669"/>
    <property type="project" value="InterPro"/>
</dbReference>
<evidence type="ECO:0000259" key="2">
    <source>
        <dbReference type="SMART" id="SM01174"/>
    </source>
</evidence>
<reference evidence="3 4" key="1">
    <citation type="submission" date="2020-08" db="EMBL/GenBank/DDBJ databases">
        <authorList>
            <person name="Newling K."/>
            <person name="Davey J."/>
            <person name="Forrester S."/>
        </authorList>
    </citation>
    <scope>NUCLEOTIDE SEQUENCE [LARGE SCALE GENOMIC DNA]</scope>
    <source>
        <strain evidence="4">Crithidia deanei Carvalho (ATCC PRA-265)</strain>
    </source>
</reference>
<comment type="similarity">
    <text evidence="1">Belongs to the MINDY deubiquitinase family. FAM188 subfamily.</text>
</comment>
<protein>
    <recommendedName>
        <fullName evidence="2">Deubiquitinating enzyme MINDY-3/4 conserved domain-containing protein</fullName>
    </recommendedName>
</protein>
<organism evidence="3 4">
    <name type="scientific">Angomonas deanei</name>
    <dbReference type="NCBI Taxonomy" id="59799"/>
    <lineage>
        <taxon>Eukaryota</taxon>
        <taxon>Discoba</taxon>
        <taxon>Euglenozoa</taxon>
        <taxon>Kinetoplastea</taxon>
        <taxon>Metakinetoplastina</taxon>
        <taxon>Trypanosomatida</taxon>
        <taxon>Trypanosomatidae</taxon>
        <taxon>Strigomonadinae</taxon>
        <taxon>Angomonas</taxon>
    </lineage>
</organism>
<proteinExistence type="inferred from homology"/>
<dbReference type="Proteomes" id="UP000515908">
    <property type="component" value="Chromosome 07"/>
</dbReference>
<accession>A0A7G2CDC6</accession>
<dbReference type="VEuPathDB" id="TriTrypDB:ADEAN_000432200"/>
<dbReference type="GO" id="GO:0004843">
    <property type="term" value="F:cysteine-type deubiquitinase activity"/>
    <property type="evidence" value="ECO:0007669"/>
    <property type="project" value="UniProtKB-EC"/>
</dbReference>
<evidence type="ECO:0000313" key="3">
    <source>
        <dbReference type="EMBL" id="CAD2216844.1"/>
    </source>
</evidence>
<evidence type="ECO:0000313" key="4">
    <source>
        <dbReference type="Proteomes" id="UP000515908"/>
    </source>
</evidence>
<dbReference type="GO" id="GO:0006508">
    <property type="term" value="P:proteolysis"/>
    <property type="evidence" value="ECO:0007669"/>
    <property type="project" value="UniProtKB-KW"/>
</dbReference>
<dbReference type="InterPro" id="IPR039785">
    <property type="entry name" value="MINY3/4"/>
</dbReference>
<gene>
    <name evidence="3" type="ORF">ADEAN_000432200</name>
</gene>
<dbReference type="AlphaFoldDB" id="A0A7G2CDC6"/>
<keyword evidence="4" id="KW-1185">Reference proteome</keyword>
<dbReference type="InterPro" id="IPR025257">
    <property type="entry name" value="MINDY-3/4_CD"/>
</dbReference>
<dbReference type="Pfam" id="PF13898">
    <property type="entry name" value="MINDY-3_4_CD"/>
    <property type="match status" value="1"/>
</dbReference>
<feature type="domain" description="Deubiquitinating enzyme MINDY-3/4 conserved" evidence="2">
    <location>
        <begin position="2"/>
        <end position="264"/>
    </location>
</feature>
<sequence length="304" mass="33737">MAAIQAYLCGYFFEKEAYMDTEEKQRTYLKKALLAILNKAQPQVRHILLVHGLVGKGSDANRRVQHLMSDQSHFYQWSGFSSTDEVERCMDALLDAEGGWCQDRGSGLWCFLVSVVLSRGSAAVGKDMDVTSSALIHEDGSGSLELCNLLLTGRAVSFTFNHDSSSHQRGYTSSTLVGILSGETNEEDDGDHVRTFATDPYYPSWVIHCNQKRYFSNVFMKKDLRKTFQQKKKLGGDITLEFVYWDCATEDDAIEVSVVVSSTGLLGKRRGVGSSSFVAKALLSIPQWADGTIDWCGNTPVRAP</sequence>
<dbReference type="EMBL" id="LR877151">
    <property type="protein sequence ID" value="CAD2216844.1"/>
    <property type="molecule type" value="Genomic_DNA"/>
</dbReference>